<dbReference type="Gene3D" id="3.10.580.10">
    <property type="entry name" value="CBS-domain"/>
    <property type="match status" value="1"/>
</dbReference>
<dbReference type="Proteomes" id="UP001165679">
    <property type="component" value="Unassembled WGS sequence"/>
</dbReference>
<dbReference type="AlphaFoldDB" id="A0AA41YXN4"/>
<keyword evidence="1 2" id="KW-0129">CBS domain</keyword>
<dbReference type="Pfam" id="PF04972">
    <property type="entry name" value="BON"/>
    <property type="match status" value="1"/>
</dbReference>
<reference evidence="5" key="2">
    <citation type="submission" date="2022-10" db="EMBL/GenBank/DDBJ databases">
        <authorList>
            <person name="Trinh H.N."/>
        </authorList>
    </citation>
    <scope>NUCLEOTIDE SEQUENCE</scope>
    <source>
        <strain evidence="5">RN2-1</strain>
    </source>
</reference>
<evidence type="ECO:0000256" key="1">
    <source>
        <dbReference type="ARBA" id="ARBA00023122"/>
    </source>
</evidence>
<comment type="caution">
    <text evidence="5">The sequence shown here is derived from an EMBL/GenBank/DDBJ whole genome shotgun (WGS) entry which is preliminary data.</text>
</comment>
<dbReference type="CDD" id="cd04586">
    <property type="entry name" value="CBS_pair_BON_assoc"/>
    <property type="match status" value="1"/>
</dbReference>
<dbReference type="RefSeq" id="WP_264716141.1">
    <property type="nucleotide sequence ID" value="NZ_JAPDNT010000032.1"/>
</dbReference>
<dbReference type="Gene3D" id="3.30.1340.30">
    <property type="match status" value="1"/>
</dbReference>
<dbReference type="PROSITE" id="PS50914">
    <property type="entry name" value="BON"/>
    <property type="match status" value="1"/>
</dbReference>
<name>A0AA41YXN4_9PROT</name>
<accession>A0AA41YXN4</accession>
<dbReference type="InterPro" id="IPR017080">
    <property type="entry name" value="UCP036990_CBS_BON"/>
</dbReference>
<feature type="domain" description="BON" evidence="3">
    <location>
        <begin position="155"/>
        <end position="224"/>
    </location>
</feature>
<dbReference type="PANTHER" id="PTHR43080">
    <property type="entry name" value="CBS DOMAIN-CONTAINING PROTEIN CBSX3, MITOCHONDRIAL"/>
    <property type="match status" value="1"/>
</dbReference>
<evidence type="ECO:0000259" key="3">
    <source>
        <dbReference type="PROSITE" id="PS50914"/>
    </source>
</evidence>
<dbReference type="SUPFAM" id="SSF54631">
    <property type="entry name" value="CBS-domain pair"/>
    <property type="match status" value="1"/>
</dbReference>
<dbReference type="InterPro" id="IPR051257">
    <property type="entry name" value="Diverse_CBS-Domain"/>
</dbReference>
<reference evidence="5" key="1">
    <citation type="submission" date="2022-09" db="EMBL/GenBank/DDBJ databases">
        <title>Rhodovastum sp. nov. RN2-1 isolated from soil in Seongnam, South Korea.</title>
        <authorList>
            <person name="Le N.T."/>
        </authorList>
    </citation>
    <scope>NUCLEOTIDE SEQUENCE</scope>
    <source>
        <strain evidence="5">RN2-1</strain>
    </source>
</reference>
<evidence type="ECO:0000313" key="6">
    <source>
        <dbReference type="Proteomes" id="UP001165679"/>
    </source>
</evidence>
<keyword evidence="6" id="KW-1185">Reference proteome</keyword>
<dbReference type="EMBL" id="JAPDNT010000032">
    <property type="protein sequence ID" value="MCW3477207.1"/>
    <property type="molecule type" value="Genomic_DNA"/>
</dbReference>
<feature type="domain" description="CBS" evidence="4">
    <location>
        <begin position="93"/>
        <end position="149"/>
    </location>
</feature>
<evidence type="ECO:0000259" key="4">
    <source>
        <dbReference type="PROSITE" id="PS51371"/>
    </source>
</evidence>
<dbReference type="InterPro" id="IPR000644">
    <property type="entry name" value="CBS_dom"/>
</dbReference>
<evidence type="ECO:0000256" key="2">
    <source>
        <dbReference type="PROSITE-ProRule" id="PRU00703"/>
    </source>
</evidence>
<evidence type="ECO:0000313" key="5">
    <source>
        <dbReference type="EMBL" id="MCW3477207.1"/>
    </source>
</evidence>
<dbReference type="SMART" id="SM00116">
    <property type="entry name" value="CBS"/>
    <property type="match status" value="2"/>
</dbReference>
<feature type="domain" description="CBS" evidence="4">
    <location>
        <begin position="7"/>
        <end position="66"/>
    </location>
</feature>
<gene>
    <name evidence="5" type="ORF">OL599_21780</name>
</gene>
<dbReference type="InterPro" id="IPR046342">
    <property type="entry name" value="CBS_dom_sf"/>
</dbReference>
<proteinExistence type="predicted"/>
<dbReference type="PROSITE" id="PS51371">
    <property type="entry name" value="CBS"/>
    <property type="match status" value="2"/>
</dbReference>
<dbReference type="PIRSF" id="PIRSF036990">
    <property type="entry name" value="UCP036990_CBS_BON"/>
    <property type="match status" value="1"/>
</dbReference>
<dbReference type="InterPro" id="IPR007055">
    <property type="entry name" value="BON_dom"/>
</dbReference>
<dbReference type="Pfam" id="PF00571">
    <property type="entry name" value="CBS"/>
    <property type="match status" value="2"/>
</dbReference>
<sequence>MKAADIMTRDVVTVTPDTPVPEIARLMLGKRISAVPVVEGGVPVGIVSEGDLLRRAETGTEPHTPRWLELFLSRDSLAAEYVRTHGRAARDVMSAPVVTVEETAPIAEIAELMDWRRIKRVPVLGQDGRMVGIISRANLLQGLASRAAQPACTADDMRIRDALLAELRSQGWAGVPDEGNVIVEDGVVHLWGIVRQPNVRRAMVVAAQAIPGVKAVEDHLDRRRDADALTWPNWPQPAPP</sequence>
<protein>
    <submittedName>
        <fullName evidence="5">CBS domain-containing protein</fullName>
    </submittedName>
</protein>
<organism evidence="5 6">
    <name type="scientific">Limobrevibacterium gyesilva</name>
    <dbReference type="NCBI Taxonomy" id="2991712"/>
    <lineage>
        <taxon>Bacteria</taxon>
        <taxon>Pseudomonadati</taxon>
        <taxon>Pseudomonadota</taxon>
        <taxon>Alphaproteobacteria</taxon>
        <taxon>Acetobacterales</taxon>
        <taxon>Acetobacteraceae</taxon>
        <taxon>Limobrevibacterium</taxon>
    </lineage>
</organism>
<dbReference type="PANTHER" id="PTHR43080:SF26">
    <property type="entry name" value="REGULATORY PROTEIN"/>
    <property type="match status" value="1"/>
</dbReference>